<keyword evidence="3" id="KW-1185">Reference proteome</keyword>
<organism evidence="1 3">
    <name type="scientific">Araneus ventricosus</name>
    <name type="common">Orbweaver spider</name>
    <name type="synonym">Epeira ventricosa</name>
    <dbReference type="NCBI Taxonomy" id="182803"/>
    <lineage>
        <taxon>Eukaryota</taxon>
        <taxon>Metazoa</taxon>
        <taxon>Ecdysozoa</taxon>
        <taxon>Arthropoda</taxon>
        <taxon>Chelicerata</taxon>
        <taxon>Arachnida</taxon>
        <taxon>Araneae</taxon>
        <taxon>Araneomorphae</taxon>
        <taxon>Entelegynae</taxon>
        <taxon>Araneoidea</taxon>
        <taxon>Araneidae</taxon>
        <taxon>Araneus</taxon>
    </lineage>
</organism>
<dbReference type="Proteomes" id="UP000499080">
    <property type="component" value="Unassembled WGS sequence"/>
</dbReference>
<comment type="caution">
    <text evidence="1">The sequence shown here is derived from an EMBL/GenBank/DDBJ whole genome shotgun (WGS) entry which is preliminary data.</text>
</comment>
<feature type="non-terminal residue" evidence="1">
    <location>
        <position position="1"/>
    </location>
</feature>
<gene>
    <name evidence="1" type="ORF">AVEN_264322_1</name>
    <name evidence="2" type="ORF">AVEN_3875_1</name>
</gene>
<dbReference type="AlphaFoldDB" id="A0A4Y2WK26"/>
<accession>A0A4Y2WK26</accession>
<protein>
    <submittedName>
        <fullName evidence="1">Uncharacterized protein</fullName>
    </submittedName>
</protein>
<reference evidence="1 3" key="1">
    <citation type="journal article" date="2019" name="Sci. Rep.">
        <title>Orb-weaving spider Araneus ventricosus genome elucidates the spidroin gene catalogue.</title>
        <authorList>
            <person name="Kono N."/>
            <person name="Nakamura H."/>
            <person name="Ohtoshi R."/>
            <person name="Moran D.A.P."/>
            <person name="Shinohara A."/>
            <person name="Yoshida Y."/>
            <person name="Fujiwara M."/>
            <person name="Mori M."/>
            <person name="Tomita M."/>
            <person name="Arakawa K."/>
        </authorList>
    </citation>
    <scope>NUCLEOTIDE SEQUENCE [LARGE SCALE GENOMIC DNA]</scope>
</reference>
<evidence type="ECO:0000313" key="1">
    <source>
        <dbReference type="EMBL" id="GBO37038.1"/>
    </source>
</evidence>
<evidence type="ECO:0000313" key="2">
    <source>
        <dbReference type="EMBL" id="GBO37072.1"/>
    </source>
</evidence>
<sequence>WWLSFGECRRGDEVGPLGADCSLKRDAHQEDPSGLLRSDEFAWRKVIVKHRPKWKGYKIEWPKAAPAIFVAWSGRDLPVP</sequence>
<name>A0A4Y2WK26_ARAVE</name>
<dbReference type="EMBL" id="BGPR01061368">
    <property type="protein sequence ID" value="GBO37038.1"/>
    <property type="molecule type" value="Genomic_DNA"/>
</dbReference>
<proteinExistence type="predicted"/>
<evidence type="ECO:0000313" key="3">
    <source>
        <dbReference type="Proteomes" id="UP000499080"/>
    </source>
</evidence>
<dbReference type="EMBL" id="BGPR01061406">
    <property type="protein sequence ID" value="GBO37072.1"/>
    <property type="molecule type" value="Genomic_DNA"/>
</dbReference>